<name>A0A135I625_9GAMM</name>
<dbReference type="GO" id="GO:0016702">
    <property type="term" value="F:oxidoreductase activity, acting on single donors with incorporation of molecular oxygen, incorporation of two atoms of oxygen"/>
    <property type="evidence" value="ECO:0007669"/>
    <property type="project" value="InterPro"/>
</dbReference>
<dbReference type="Gene3D" id="2.60.130.10">
    <property type="entry name" value="Aromatic compound dioxygenase"/>
    <property type="match status" value="1"/>
</dbReference>
<dbReference type="GO" id="GO:0008199">
    <property type="term" value="F:ferric iron binding"/>
    <property type="evidence" value="ECO:0007669"/>
    <property type="project" value="InterPro"/>
</dbReference>
<feature type="chain" id="PRO_5007465648" evidence="4">
    <location>
        <begin position="22"/>
        <end position="187"/>
    </location>
</feature>
<protein>
    <submittedName>
        <fullName evidence="6">Protocatechuate 3,4-dioxygenase</fullName>
    </submittedName>
</protein>
<keyword evidence="3" id="KW-0560">Oxidoreductase</keyword>
<dbReference type="InterPro" id="IPR050770">
    <property type="entry name" value="Intradiol_RC_Dioxygenase"/>
</dbReference>
<feature type="domain" description="Intradiol ring-cleavage dioxygenases" evidence="5">
    <location>
        <begin position="60"/>
        <end position="88"/>
    </location>
</feature>
<evidence type="ECO:0000313" key="6">
    <source>
        <dbReference type="EMBL" id="KXF80906.1"/>
    </source>
</evidence>
<sequence>MKRRLFIQSLGLVAISFPAWSSNLRTPEQAEGPFYPVKPIPLTKSLVSSATKLLGEPMDLSGEVRDTHGNPMPGIRIEFWQCDAQGLYDHPMQQNTESFDPAFMGSGAVMTDKSGNYDIAVLYPVPYPGRPPHIHVKLWKGKKHFLTTQLYLKGNSGSRWLSRDREFLLIDPQKVNGKFQANFVFVV</sequence>
<dbReference type="PANTHER" id="PTHR33711:SF9">
    <property type="entry name" value="PROTOCATECHUATE 3,4-DIOXYGENASE ALPHA CHAIN"/>
    <property type="match status" value="1"/>
</dbReference>
<evidence type="ECO:0000313" key="7">
    <source>
        <dbReference type="Proteomes" id="UP000070529"/>
    </source>
</evidence>
<reference evidence="6 7" key="1">
    <citation type="submission" date="2015-11" db="EMBL/GenBank/DDBJ databases">
        <title>Genomic Taxonomy of the Vibrionaceae.</title>
        <authorList>
            <person name="Gomez-Gil B."/>
            <person name="Enciso-Ibarra J."/>
        </authorList>
    </citation>
    <scope>NUCLEOTIDE SEQUENCE [LARGE SCALE GENOMIC DNA]</scope>
    <source>
        <strain evidence="6 7">CAIM 912</strain>
    </source>
</reference>
<dbReference type="STRING" id="294935.ATN88_17695"/>
<evidence type="ECO:0000256" key="1">
    <source>
        <dbReference type="ARBA" id="ARBA00007825"/>
    </source>
</evidence>
<dbReference type="InterPro" id="IPR000627">
    <property type="entry name" value="Intradiol_dOase_C"/>
</dbReference>
<evidence type="ECO:0000259" key="5">
    <source>
        <dbReference type="PROSITE" id="PS00083"/>
    </source>
</evidence>
<accession>A0A135I625</accession>
<keyword evidence="4" id="KW-0732">Signal</keyword>
<proteinExistence type="inferred from homology"/>
<evidence type="ECO:0000256" key="2">
    <source>
        <dbReference type="ARBA" id="ARBA00022964"/>
    </source>
</evidence>
<organism evidence="6 7">
    <name type="scientific">Enterovibrio coralii</name>
    <dbReference type="NCBI Taxonomy" id="294935"/>
    <lineage>
        <taxon>Bacteria</taxon>
        <taxon>Pseudomonadati</taxon>
        <taxon>Pseudomonadota</taxon>
        <taxon>Gammaproteobacteria</taxon>
        <taxon>Vibrionales</taxon>
        <taxon>Vibrionaceae</taxon>
        <taxon>Enterovibrio</taxon>
    </lineage>
</organism>
<dbReference type="PANTHER" id="PTHR33711">
    <property type="entry name" value="DIOXYGENASE, PUTATIVE (AFU_ORTHOLOGUE AFUA_2G02910)-RELATED"/>
    <property type="match status" value="1"/>
</dbReference>
<gene>
    <name evidence="6" type="ORF">ATN88_17695</name>
</gene>
<dbReference type="OrthoDB" id="9805815at2"/>
<dbReference type="InterPro" id="IPR015889">
    <property type="entry name" value="Intradiol_dOase_core"/>
</dbReference>
<keyword evidence="2 6" id="KW-0223">Dioxygenase</keyword>
<dbReference type="Pfam" id="PF00775">
    <property type="entry name" value="Dioxygenase_C"/>
    <property type="match status" value="1"/>
</dbReference>
<dbReference type="PROSITE" id="PS00083">
    <property type="entry name" value="INTRADIOL_DIOXYGENAS"/>
    <property type="match status" value="1"/>
</dbReference>
<dbReference type="CDD" id="cd00421">
    <property type="entry name" value="intradiol_dioxygenase"/>
    <property type="match status" value="1"/>
</dbReference>
<dbReference type="SUPFAM" id="SSF49482">
    <property type="entry name" value="Aromatic compound dioxygenase"/>
    <property type="match status" value="1"/>
</dbReference>
<evidence type="ECO:0000256" key="4">
    <source>
        <dbReference type="SAM" id="SignalP"/>
    </source>
</evidence>
<comment type="similarity">
    <text evidence="1">Belongs to the intradiol ring-cleavage dioxygenase family.</text>
</comment>
<feature type="signal peptide" evidence="4">
    <location>
        <begin position="1"/>
        <end position="21"/>
    </location>
</feature>
<dbReference type="Proteomes" id="UP000070529">
    <property type="component" value="Unassembled WGS sequence"/>
</dbReference>
<comment type="caution">
    <text evidence="6">The sequence shown here is derived from an EMBL/GenBank/DDBJ whole genome shotgun (WGS) entry which is preliminary data.</text>
</comment>
<dbReference type="EMBL" id="LNTY01000043">
    <property type="protein sequence ID" value="KXF80906.1"/>
    <property type="molecule type" value="Genomic_DNA"/>
</dbReference>
<keyword evidence="7" id="KW-1185">Reference proteome</keyword>
<dbReference type="AlphaFoldDB" id="A0A135I625"/>
<evidence type="ECO:0000256" key="3">
    <source>
        <dbReference type="ARBA" id="ARBA00023002"/>
    </source>
</evidence>